<dbReference type="RefSeq" id="XP_028474539.1">
    <property type="nucleotide sequence ID" value="XM_028617232.1"/>
</dbReference>
<name>A0A427XKS8_9TREE</name>
<sequence length="297" mass="32753">MPKAPSTRSRSGPVAASTPSLPPNPPPSRSRPHAAAPSWLRTDWSNTAFAIPVFSGSFNSGAQIKWAAKNATVVLHDAFGAGHWDDIIDKPYAVYLAVCDLVLQLKDDAVLKDNGENKLPDYQQWNADRERDIEMVFGWARRDLTRYAGPLHLHAAQQVCRSALQALFCEGDDAETGPVDGEHERVPVDLDAMREFEPRPADLDRYNLVVHHMSVGDEHDEGAINDEITAWQAKHGSFVEVLGADKGLSGLPTFPKNHRPNIQASSSSSSSYKVWTSADFPERPQDLRDIPTLESLL</sequence>
<feature type="region of interest" description="Disordered" evidence="1">
    <location>
        <begin position="1"/>
        <end position="36"/>
    </location>
</feature>
<keyword evidence="3" id="KW-1185">Reference proteome</keyword>
<gene>
    <name evidence="2" type="ORF">EHS24_001438</name>
</gene>
<proteinExistence type="predicted"/>
<dbReference type="GeneID" id="39585981"/>
<dbReference type="Proteomes" id="UP000279236">
    <property type="component" value="Unassembled WGS sequence"/>
</dbReference>
<protein>
    <submittedName>
        <fullName evidence="2">Uncharacterized protein</fullName>
    </submittedName>
</protein>
<organism evidence="2 3">
    <name type="scientific">Apiotrichum porosum</name>
    <dbReference type="NCBI Taxonomy" id="105984"/>
    <lineage>
        <taxon>Eukaryota</taxon>
        <taxon>Fungi</taxon>
        <taxon>Dikarya</taxon>
        <taxon>Basidiomycota</taxon>
        <taxon>Agaricomycotina</taxon>
        <taxon>Tremellomycetes</taxon>
        <taxon>Trichosporonales</taxon>
        <taxon>Trichosporonaceae</taxon>
        <taxon>Apiotrichum</taxon>
    </lineage>
</organism>
<dbReference type="EMBL" id="RSCE01000010">
    <property type="protein sequence ID" value="RSH79392.1"/>
    <property type="molecule type" value="Genomic_DNA"/>
</dbReference>
<comment type="caution">
    <text evidence="2">The sequence shown here is derived from an EMBL/GenBank/DDBJ whole genome shotgun (WGS) entry which is preliminary data.</text>
</comment>
<evidence type="ECO:0000313" key="3">
    <source>
        <dbReference type="Proteomes" id="UP000279236"/>
    </source>
</evidence>
<feature type="compositionally biased region" description="Pro residues" evidence="1">
    <location>
        <begin position="20"/>
        <end position="29"/>
    </location>
</feature>
<evidence type="ECO:0000256" key="1">
    <source>
        <dbReference type="SAM" id="MobiDB-lite"/>
    </source>
</evidence>
<reference evidence="2 3" key="1">
    <citation type="submission" date="2018-11" db="EMBL/GenBank/DDBJ databases">
        <title>Genome sequence of Apiotrichum porosum DSM 27194.</title>
        <authorList>
            <person name="Aliyu H."/>
            <person name="Gorte O."/>
            <person name="Ochsenreither K."/>
        </authorList>
    </citation>
    <scope>NUCLEOTIDE SEQUENCE [LARGE SCALE GENOMIC DNA]</scope>
    <source>
        <strain evidence="2 3">DSM 27194</strain>
    </source>
</reference>
<dbReference type="AlphaFoldDB" id="A0A427XKS8"/>
<evidence type="ECO:0000313" key="2">
    <source>
        <dbReference type="EMBL" id="RSH79392.1"/>
    </source>
</evidence>
<feature type="compositionally biased region" description="Polar residues" evidence="1">
    <location>
        <begin position="1"/>
        <end position="10"/>
    </location>
</feature>
<accession>A0A427XKS8</accession>